<dbReference type="AlphaFoldDB" id="M3A1T7"/>
<gene>
    <name evidence="1" type="ORF">MYCFIDRAFT_178493</name>
</gene>
<dbReference type="GeneID" id="19333949"/>
<dbReference type="HOGENOM" id="CLU_2039055_0_0_1"/>
<dbReference type="VEuPathDB" id="FungiDB:MYCFIDRAFT_178493"/>
<proteinExistence type="predicted"/>
<reference evidence="1 2" key="1">
    <citation type="journal article" date="2012" name="PLoS Pathog.">
        <title>Diverse lifestyles and strategies of plant pathogenesis encoded in the genomes of eighteen Dothideomycetes fungi.</title>
        <authorList>
            <person name="Ohm R.A."/>
            <person name="Feau N."/>
            <person name="Henrissat B."/>
            <person name="Schoch C.L."/>
            <person name="Horwitz B.A."/>
            <person name="Barry K.W."/>
            <person name="Condon B.J."/>
            <person name="Copeland A.C."/>
            <person name="Dhillon B."/>
            <person name="Glaser F."/>
            <person name="Hesse C.N."/>
            <person name="Kosti I."/>
            <person name="LaButti K."/>
            <person name="Lindquist E.A."/>
            <person name="Lucas S."/>
            <person name="Salamov A.A."/>
            <person name="Bradshaw R.E."/>
            <person name="Ciuffetti L."/>
            <person name="Hamelin R.C."/>
            <person name="Kema G.H.J."/>
            <person name="Lawrence C."/>
            <person name="Scott J.A."/>
            <person name="Spatafora J.W."/>
            <person name="Turgeon B.G."/>
            <person name="de Wit P.J.G.M."/>
            <person name="Zhong S."/>
            <person name="Goodwin S.B."/>
            <person name="Grigoriev I.V."/>
        </authorList>
    </citation>
    <scope>NUCLEOTIDE SEQUENCE [LARGE SCALE GENOMIC DNA]</scope>
    <source>
        <strain evidence="1 2">CIRAD86</strain>
    </source>
</reference>
<name>M3A1T7_PSEFD</name>
<dbReference type="EMBL" id="KB446563">
    <property type="protein sequence ID" value="EME78346.1"/>
    <property type="molecule type" value="Genomic_DNA"/>
</dbReference>
<evidence type="ECO:0000313" key="2">
    <source>
        <dbReference type="Proteomes" id="UP000016932"/>
    </source>
</evidence>
<evidence type="ECO:0000313" key="1">
    <source>
        <dbReference type="EMBL" id="EME78346.1"/>
    </source>
</evidence>
<sequence>MQSKYFFVNVDKNEEIAIGFDGAFLTNLLDSVSDDTNFDTLGASCLNLINDANGKAATYGYFTSSENEKDITEQHEGSWTRSCFRSLTRKVVHGAAEIYGGLVDRGFRSRMAFLQITPPLA</sequence>
<protein>
    <submittedName>
        <fullName evidence="1">Uncharacterized protein</fullName>
    </submittedName>
</protein>
<dbReference type="RefSeq" id="XP_007930739.1">
    <property type="nucleotide sequence ID" value="XM_007932548.1"/>
</dbReference>
<dbReference type="OrthoDB" id="5335167at2759"/>
<dbReference type="Proteomes" id="UP000016932">
    <property type="component" value="Unassembled WGS sequence"/>
</dbReference>
<accession>M3A1T7</accession>
<dbReference type="KEGG" id="pfj:MYCFIDRAFT_178493"/>
<organism evidence="1 2">
    <name type="scientific">Pseudocercospora fijiensis (strain CIRAD86)</name>
    <name type="common">Black leaf streak disease fungus</name>
    <name type="synonym">Mycosphaerella fijiensis</name>
    <dbReference type="NCBI Taxonomy" id="383855"/>
    <lineage>
        <taxon>Eukaryota</taxon>
        <taxon>Fungi</taxon>
        <taxon>Dikarya</taxon>
        <taxon>Ascomycota</taxon>
        <taxon>Pezizomycotina</taxon>
        <taxon>Dothideomycetes</taxon>
        <taxon>Dothideomycetidae</taxon>
        <taxon>Mycosphaerellales</taxon>
        <taxon>Mycosphaerellaceae</taxon>
        <taxon>Pseudocercospora</taxon>
    </lineage>
</organism>
<keyword evidence="2" id="KW-1185">Reference proteome</keyword>